<dbReference type="GO" id="GO:0006629">
    <property type="term" value="P:lipid metabolic process"/>
    <property type="evidence" value="ECO:0007669"/>
    <property type="project" value="InterPro"/>
</dbReference>
<feature type="signal peptide" evidence="2">
    <location>
        <begin position="1"/>
        <end position="28"/>
    </location>
</feature>
<proteinExistence type="inferred from homology"/>
<dbReference type="Pfam" id="PF00657">
    <property type="entry name" value="Lipase_GDSL"/>
    <property type="match status" value="1"/>
</dbReference>
<dbReference type="InterPro" id="IPR001087">
    <property type="entry name" value="GDSL"/>
</dbReference>
<sequence length="321" mass="35762">MQSFPPTLSWLFCLSVLFYLGILQYSLCQTFNGTNNLPLNLTVPAIFALGDSLIDTGNNNNLHLTLIKSNLPPYGVNFEGHKATGRFTDGRLTIDFFAAAEALGIKKYVHAYLDLKLDEEDLLTGVSFGSAGTGFDPRTSRTLLVRSMSEQLKMLRRYRRKVRSIVGRSRADFTISKSIFIKLYRFGARKIGVINIPPLGLTPIARTLGGGRSRKPAENYNTAANKLNTKLNLEVQYLNSRLPNPEFVYIDIYSIMLDIVLNKTQHGFDIEDRGCCGSGPVEVGPLCNAFSEMTDVKKCVFWDSYHPTEAVSNITATQIIK</sequence>
<dbReference type="PANTHER" id="PTHR45642:SF95">
    <property type="entry name" value="GDSL-LIKE LIPASE_ACYLHYDROLASE FAMILY PROTEIN, EXPRESSED"/>
    <property type="match status" value="1"/>
</dbReference>
<dbReference type="GO" id="GO:0016298">
    <property type="term" value="F:lipase activity"/>
    <property type="evidence" value="ECO:0007669"/>
    <property type="project" value="InterPro"/>
</dbReference>
<feature type="chain" id="PRO_5043418738" evidence="2">
    <location>
        <begin position="29"/>
        <end position="321"/>
    </location>
</feature>
<dbReference type="Proteomes" id="UP001443914">
    <property type="component" value="Unassembled WGS sequence"/>
</dbReference>
<protein>
    <submittedName>
        <fullName evidence="3">Uncharacterized protein</fullName>
    </submittedName>
</protein>
<organism evidence="3 4">
    <name type="scientific">Saponaria officinalis</name>
    <name type="common">Common soapwort</name>
    <name type="synonym">Lychnis saponaria</name>
    <dbReference type="NCBI Taxonomy" id="3572"/>
    <lineage>
        <taxon>Eukaryota</taxon>
        <taxon>Viridiplantae</taxon>
        <taxon>Streptophyta</taxon>
        <taxon>Embryophyta</taxon>
        <taxon>Tracheophyta</taxon>
        <taxon>Spermatophyta</taxon>
        <taxon>Magnoliopsida</taxon>
        <taxon>eudicotyledons</taxon>
        <taxon>Gunneridae</taxon>
        <taxon>Pentapetalae</taxon>
        <taxon>Caryophyllales</taxon>
        <taxon>Caryophyllaceae</taxon>
        <taxon>Caryophylleae</taxon>
        <taxon>Saponaria</taxon>
    </lineage>
</organism>
<name>A0AAW1IP15_SAPOF</name>
<reference evidence="3" key="1">
    <citation type="submission" date="2024-03" db="EMBL/GenBank/DDBJ databases">
        <title>WGS assembly of Saponaria officinalis var. Norfolk2.</title>
        <authorList>
            <person name="Jenkins J."/>
            <person name="Shu S."/>
            <person name="Grimwood J."/>
            <person name="Barry K."/>
            <person name="Goodstein D."/>
            <person name="Schmutz J."/>
            <person name="Leebens-Mack J."/>
            <person name="Osbourn A."/>
        </authorList>
    </citation>
    <scope>NUCLEOTIDE SEQUENCE [LARGE SCALE GENOMIC DNA]</scope>
    <source>
        <strain evidence="3">JIC</strain>
    </source>
</reference>
<feature type="non-terminal residue" evidence="3">
    <location>
        <position position="321"/>
    </location>
</feature>
<dbReference type="PANTHER" id="PTHR45642">
    <property type="entry name" value="GDSL ESTERASE/LIPASE EXL3"/>
    <property type="match status" value="1"/>
</dbReference>
<dbReference type="EMBL" id="JBDFQZ010000009">
    <property type="protein sequence ID" value="KAK9691117.1"/>
    <property type="molecule type" value="Genomic_DNA"/>
</dbReference>
<evidence type="ECO:0000313" key="4">
    <source>
        <dbReference type="Proteomes" id="UP001443914"/>
    </source>
</evidence>
<dbReference type="CDD" id="cd01837">
    <property type="entry name" value="SGNH_plant_lipase_like"/>
    <property type="match status" value="1"/>
</dbReference>
<accession>A0AAW1IP15</accession>
<dbReference type="Gene3D" id="3.40.50.1110">
    <property type="entry name" value="SGNH hydrolase"/>
    <property type="match status" value="2"/>
</dbReference>
<evidence type="ECO:0000313" key="3">
    <source>
        <dbReference type="EMBL" id="KAK9691117.1"/>
    </source>
</evidence>
<dbReference type="AlphaFoldDB" id="A0AAW1IP15"/>
<dbReference type="InterPro" id="IPR050592">
    <property type="entry name" value="GDSL_lipolytic_enzyme"/>
</dbReference>
<comment type="similarity">
    <text evidence="1">Belongs to the 'GDSL' lipolytic enzyme family.</text>
</comment>
<dbReference type="InterPro" id="IPR008265">
    <property type="entry name" value="Lipase_GDSL_AS"/>
</dbReference>
<dbReference type="InterPro" id="IPR035669">
    <property type="entry name" value="SGNH_plant_lipase-like"/>
</dbReference>
<keyword evidence="2" id="KW-0732">Signal</keyword>
<comment type="caution">
    <text evidence="3">The sequence shown here is derived from an EMBL/GenBank/DDBJ whole genome shotgun (WGS) entry which is preliminary data.</text>
</comment>
<keyword evidence="4" id="KW-1185">Reference proteome</keyword>
<evidence type="ECO:0000256" key="1">
    <source>
        <dbReference type="ARBA" id="ARBA00008668"/>
    </source>
</evidence>
<evidence type="ECO:0000256" key="2">
    <source>
        <dbReference type="SAM" id="SignalP"/>
    </source>
</evidence>
<gene>
    <name evidence="3" type="ORF">RND81_09G176800</name>
</gene>
<dbReference type="InterPro" id="IPR036514">
    <property type="entry name" value="SGNH_hydro_sf"/>
</dbReference>
<dbReference type="PROSITE" id="PS01098">
    <property type="entry name" value="LIPASE_GDSL_SER"/>
    <property type="match status" value="1"/>
</dbReference>